<dbReference type="InterPro" id="IPR001633">
    <property type="entry name" value="EAL_dom"/>
</dbReference>
<dbReference type="SMART" id="SM00052">
    <property type="entry name" value="EAL"/>
    <property type="match status" value="1"/>
</dbReference>
<dbReference type="Gene3D" id="3.20.20.450">
    <property type="entry name" value="EAL domain"/>
    <property type="match status" value="1"/>
</dbReference>
<feature type="transmembrane region" description="Helical" evidence="1">
    <location>
        <begin position="274"/>
        <end position="292"/>
    </location>
</feature>
<gene>
    <name evidence="3" type="ORF">GGQ80_001907</name>
</gene>
<dbReference type="RefSeq" id="WP_183984128.1">
    <property type="nucleotide sequence ID" value="NZ_JACIEV010000005.1"/>
</dbReference>
<organism evidence="3 4">
    <name type="scientific">Sphingomonas jinjuensis</name>
    <dbReference type="NCBI Taxonomy" id="535907"/>
    <lineage>
        <taxon>Bacteria</taxon>
        <taxon>Pseudomonadati</taxon>
        <taxon>Pseudomonadota</taxon>
        <taxon>Alphaproteobacteria</taxon>
        <taxon>Sphingomonadales</taxon>
        <taxon>Sphingomonadaceae</taxon>
        <taxon>Sphingomonas</taxon>
    </lineage>
</organism>
<dbReference type="SUPFAM" id="SSF55073">
    <property type="entry name" value="Nucleotide cyclase"/>
    <property type="match status" value="1"/>
</dbReference>
<comment type="caution">
    <text evidence="3">The sequence shown here is derived from an EMBL/GenBank/DDBJ whole genome shotgun (WGS) entry which is preliminary data.</text>
</comment>
<keyword evidence="4" id="KW-1185">Reference proteome</keyword>
<dbReference type="SMART" id="SM01080">
    <property type="entry name" value="CHASE2"/>
    <property type="match status" value="1"/>
</dbReference>
<dbReference type="AlphaFoldDB" id="A0A840FEF7"/>
<feature type="transmembrane region" description="Helical" evidence="1">
    <location>
        <begin position="299"/>
        <end position="318"/>
    </location>
</feature>
<dbReference type="EMBL" id="JACIEV010000005">
    <property type="protein sequence ID" value="MBB4153997.1"/>
    <property type="molecule type" value="Genomic_DNA"/>
</dbReference>
<reference evidence="3 4" key="1">
    <citation type="submission" date="2020-08" db="EMBL/GenBank/DDBJ databases">
        <title>Genomic Encyclopedia of Type Strains, Phase IV (KMG-IV): sequencing the most valuable type-strain genomes for metagenomic binning, comparative biology and taxonomic classification.</title>
        <authorList>
            <person name="Goeker M."/>
        </authorList>
    </citation>
    <scope>NUCLEOTIDE SEQUENCE [LARGE SCALE GENOMIC DNA]</scope>
    <source>
        <strain evidence="3 4">YC6723</strain>
    </source>
</reference>
<dbReference type="CDD" id="cd01948">
    <property type="entry name" value="EAL"/>
    <property type="match status" value="1"/>
</dbReference>
<dbReference type="InterPro" id="IPR035919">
    <property type="entry name" value="EAL_sf"/>
</dbReference>
<dbReference type="Pfam" id="PF00563">
    <property type="entry name" value="EAL"/>
    <property type="match status" value="1"/>
</dbReference>
<dbReference type="PANTHER" id="PTHR33121">
    <property type="entry name" value="CYCLIC DI-GMP PHOSPHODIESTERASE PDEF"/>
    <property type="match status" value="1"/>
</dbReference>
<evidence type="ECO:0000313" key="3">
    <source>
        <dbReference type="EMBL" id="MBB4153997.1"/>
    </source>
</evidence>
<evidence type="ECO:0000259" key="2">
    <source>
        <dbReference type="PROSITE" id="PS50883"/>
    </source>
</evidence>
<keyword evidence="1" id="KW-0812">Transmembrane</keyword>
<proteinExistence type="predicted"/>
<dbReference type="InterPro" id="IPR043128">
    <property type="entry name" value="Rev_trsase/Diguanyl_cyclase"/>
</dbReference>
<dbReference type="GO" id="GO:0071111">
    <property type="term" value="F:cyclic-guanylate-specific phosphodiesterase activity"/>
    <property type="evidence" value="ECO:0007669"/>
    <property type="project" value="InterPro"/>
</dbReference>
<evidence type="ECO:0000256" key="1">
    <source>
        <dbReference type="SAM" id="Phobius"/>
    </source>
</evidence>
<accession>A0A840FEF7</accession>
<dbReference type="InterPro" id="IPR007890">
    <property type="entry name" value="CHASE2"/>
</dbReference>
<sequence>MSSLSAAIARFPRSVVLLAGLAVGLLMVVGGLDVRVDRLFDPLRAVLAGRVPSGRVVVVEMDAASVGAIRRWPWPREHYAAVVDRLRAAGAGSITFDVDLSSANTPAGDRRLAAALARADGLIALPTFAQQARSGDTRSIDSLPLPMFRPHVALASVSMQPDPDGVVRRAPFATITAGVPRPSLSAYIARRSGTADTFFPIDFGIDPAALPRISFIDVRDGRFPPALVRGRDVLIGATAIEMGDRYATPHWGVIPGVIVQALAAETLIHGVPTAGSTATMMLAALILAMAILIPRSSRWAYAGGVLAMAAVIAGVIAAQAVFNIIYPLATPLAMLGAIGIGRLLIDIGHRLEIERCVDQPTGLGNRSAMVRDVAAESGGLTVVVTIGNFDAVATLLGEQAGHDLILRLADRITIASDAPVYRIGDRLLAVKPGVSADDLADYFDALRALLIQPVEIAGRRIDAAVHLGTADGGASLQDRLLNATRAAAEAAATSVFRRDSAIDVDAMERRIVLMGELDQAIECGQIEVHYQPKLSIAEDRISSVEALVRWRHPTRGMIRPDIFIPLAEQADRISALTCFVIDRTMRDLARWQLEGFDLTAAINISATLVAEPSFVEAVDALLGRQLVPPESLTFEVTESATLAEPERAATILRGYRDRGIGVSMDDYGTGQSSLSYLRQLPLTELKIDRSFVQHAHLNRPDELMVQSTIALAHDLGLKVVAEGVEDEGCLAFLRSAGCDMAQGYLVSRPVPALVISELLGQREVA</sequence>
<feature type="domain" description="EAL" evidence="2">
    <location>
        <begin position="510"/>
        <end position="763"/>
    </location>
</feature>
<dbReference type="Proteomes" id="UP000529795">
    <property type="component" value="Unassembled WGS sequence"/>
</dbReference>
<dbReference type="PROSITE" id="PS50883">
    <property type="entry name" value="EAL"/>
    <property type="match status" value="1"/>
</dbReference>
<name>A0A840FEF7_9SPHN</name>
<evidence type="ECO:0000313" key="4">
    <source>
        <dbReference type="Proteomes" id="UP000529795"/>
    </source>
</evidence>
<keyword evidence="1" id="KW-1133">Transmembrane helix</keyword>
<dbReference type="InterPro" id="IPR029787">
    <property type="entry name" value="Nucleotide_cyclase"/>
</dbReference>
<dbReference type="PANTHER" id="PTHR33121:SF79">
    <property type="entry name" value="CYCLIC DI-GMP PHOSPHODIESTERASE PDED-RELATED"/>
    <property type="match status" value="1"/>
</dbReference>
<protein>
    <submittedName>
        <fullName evidence="3">EAL domain-containing protein (Putative c-di-GMP-specific phosphodiesterase class I)/CHASE2 domain-containing sensor protein</fullName>
    </submittedName>
</protein>
<dbReference type="InterPro" id="IPR050706">
    <property type="entry name" value="Cyclic-di-GMP_PDE-like"/>
</dbReference>
<dbReference type="Gene3D" id="3.30.70.270">
    <property type="match status" value="1"/>
</dbReference>
<dbReference type="Pfam" id="PF05226">
    <property type="entry name" value="CHASE2"/>
    <property type="match status" value="1"/>
</dbReference>
<keyword evidence="1" id="KW-0472">Membrane</keyword>
<dbReference type="SUPFAM" id="SSF141868">
    <property type="entry name" value="EAL domain-like"/>
    <property type="match status" value="1"/>
</dbReference>